<gene>
    <name evidence="3" type="ORF">GCM10022279_13610</name>
</gene>
<dbReference type="InterPro" id="IPR007449">
    <property type="entry name" value="ZipA_FtsZ-bd_C"/>
</dbReference>
<evidence type="ECO:0000313" key="3">
    <source>
        <dbReference type="EMBL" id="GAA3991726.1"/>
    </source>
</evidence>
<reference evidence="4" key="1">
    <citation type="journal article" date="2019" name="Int. J. Syst. Evol. Microbiol.">
        <title>The Global Catalogue of Microorganisms (GCM) 10K type strain sequencing project: providing services to taxonomists for standard genome sequencing and annotation.</title>
        <authorList>
            <consortium name="The Broad Institute Genomics Platform"/>
            <consortium name="The Broad Institute Genome Sequencing Center for Infectious Disease"/>
            <person name="Wu L."/>
            <person name="Ma J."/>
        </authorList>
    </citation>
    <scope>NUCLEOTIDE SEQUENCE [LARGE SCALE GENOMIC DNA]</scope>
    <source>
        <strain evidence="4">JCM 17561</strain>
    </source>
</reference>
<proteinExistence type="predicted"/>
<dbReference type="EMBL" id="BAABBP010000009">
    <property type="protein sequence ID" value="GAA3991726.1"/>
    <property type="molecule type" value="Genomic_DNA"/>
</dbReference>
<evidence type="ECO:0000313" key="4">
    <source>
        <dbReference type="Proteomes" id="UP001501627"/>
    </source>
</evidence>
<organism evidence="3 4">
    <name type="scientific">Comamonas faecalis</name>
    <dbReference type="NCBI Taxonomy" id="1387849"/>
    <lineage>
        <taxon>Bacteria</taxon>
        <taxon>Pseudomonadati</taxon>
        <taxon>Pseudomonadota</taxon>
        <taxon>Betaproteobacteria</taxon>
        <taxon>Burkholderiales</taxon>
        <taxon>Comamonadaceae</taxon>
        <taxon>Comamonas</taxon>
    </lineage>
</organism>
<evidence type="ECO:0000259" key="2">
    <source>
        <dbReference type="SMART" id="SM00771"/>
    </source>
</evidence>
<keyword evidence="4" id="KW-1185">Reference proteome</keyword>
<name>A0ABP7R3B5_9BURK</name>
<feature type="region of interest" description="Disordered" evidence="1">
    <location>
        <begin position="68"/>
        <end position="110"/>
    </location>
</feature>
<evidence type="ECO:0000256" key="1">
    <source>
        <dbReference type="SAM" id="MobiDB-lite"/>
    </source>
</evidence>
<feature type="domain" description="ZipA C-terminal FtsZ-binding" evidence="2">
    <location>
        <begin position="241"/>
        <end position="370"/>
    </location>
</feature>
<comment type="caution">
    <text evidence="3">The sequence shown here is derived from an EMBL/GenBank/DDBJ whole genome shotgun (WGS) entry which is preliminary data.</text>
</comment>
<dbReference type="InterPro" id="IPR036765">
    <property type="entry name" value="ZipA_FtsZ-bd_C_sf"/>
</dbReference>
<feature type="compositionally biased region" description="Low complexity" evidence="1">
    <location>
        <begin position="68"/>
        <end position="98"/>
    </location>
</feature>
<dbReference type="Proteomes" id="UP001501627">
    <property type="component" value="Unassembled WGS sequence"/>
</dbReference>
<accession>A0ABP7R3B5</accession>
<dbReference type="SUPFAM" id="SSF64383">
    <property type="entry name" value="Cell-division protein ZipA, C-terminal domain"/>
    <property type="match status" value="1"/>
</dbReference>
<feature type="region of interest" description="Disordered" evidence="1">
    <location>
        <begin position="30"/>
        <end position="55"/>
    </location>
</feature>
<dbReference type="RefSeq" id="WP_344868950.1">
    <property type="nucleotide sequence ID" value="NZ_BAABBP010000009.1"/>
</dbReference>
<dbReference type="SMART" id="SM00771">
    <property type="entry name" value="ZipA_C"/>
    <property type="match status" value="1"/>
</dbReference>
<sequence length="391" mass="41275">MSNFQLLLILAGAVVLAAVIAYNAWDARRHAPRRPDAPPARADGDPPGDGLQRHEPILEFGDDEQPGAEAYAQGAGMGEAGAAPAPDAAGDAAQGGAPAQPPAQPAAPVRGPLSVGEWRMFVLDALIDAIAPLAADQPVSGEAALAAMPPTRRAGSKPFAIEGYNDALQQWETPQPGQRYRHLQAGVQLANRSGALNDIEFSEFVMKVQAFADAIAAAPDFPDMRAEVARARELDQFASDHDAQLSFVLRARQAAWSPGYVQQHAARLGFVPGSMPGRLVLPAGQGLPPLLSLSYDPQAAMSDEPEQTAVRDTTLSLDVAHVARAHEPFARLREVADALCRAMDGVLCDHSGVALPAMALDSIAADLQQLYDHLDARELAAGSPLARRLFS</sequence>
<protein>
    <recommendedName>
        <fullName evidence="2">ZipA C-terminal FtsZ-binding domain-containing protein</fullName>
    </recommendedName>
</protein>